<dbReference type="AlphaFoldDB" id="A0A919FWY9"/>
<evidence type="ECO:0000256" key="1">
    <source>
        <dbReference type="ARBA" id="ARBA00023115"/>
    </source>
</evidence>
<reference evidence="3" key="2">
    <citation type="submission" date="2020-09" db="EMBL/GenBank/DDBJ databases">
        <authorList>
            <person name="Sun Q."/>
            <person name="Ohkuma M."/>
        </authorList>
    </citation>
    <scope>NUCLEOTIDE SEQUENCE</scope>
    <source>
        <strain evidence="3">JCM 4646</strain>
    </source>
</reference>
<dbReference type="SUPFAM" id="SSF53335">
    <property type="entry name" value="S-adenosyl-L-methionine-dependent methyltransferases"/>
    <property type="match status" value="1"/>
</dbReference>
<reference evidence="3" key="1">
    <citation type="journal article" date="2014" name="Int. J. Syst. Evol. Microbiol.">
        <title>Complete genome sequence of Corynebacterium casei LMG S-19264T (=DSM 44701T), isolated from a smear-ripened cheese.</title>
        <authorList>
            <consortium name="US DOE Joint Genome Institute (JGI-PGF)"/>
            <person name="Walter F."/>
            <person name="Albersmeier A."/>
            <person name="Kalinowski J."/>
            <person name="Ruckert C."/>
        </authorList>
    </citation>
    <scope>NUCLEOTIDE SEQUENCE</scope>
    <source>
        <strain evidence="3">JCM 4646</strain>
    </source>
</reference>
<evidence type="ECO:0000256" key="2">
    <source>
        <dbReference type="SAM" id="MobiDB-lite"/>
    </source>
</evidence>
<feature type="region of interest" description="Disordered" evidence="2">
    <location>
        <begin position="1"/>
        <end position="30"/>
    </location>
</feature>
<dbReference type="Proteomes" id="UP000617734">
    <property type="component" value="Unassembled WGS sequence"/>
</dbReference>
<dbReference type="NCBIfam" id="NF037959">
    <property type="entry name" value="MFS_SpdSyn"/>
    <property type="match status" value="1"/>
</dbReference>
<keyword evidence="1" id="KW-0620">Polyamine biosynthesis</keyword>
<gene>
    <name evidence="3" type="ORF">GCM10018781_37930</name>
</gene>
<dbReference type="EMBL" id="BNBO01000020">
    <property type="protein sequence ID" value="GHH73469.1"/>
    <property type="molecule type" value="Genomic_DNA"/>
</dbReference>
<feature type="compositionally biased region" description="Gly residues" evidence="2">
    <location>
        <begin position="1"/>
        <end position="10"/>
    </location>
</feature>
<proteinExistence type="predicted"/>
<protein>
    <recommendedName>
        <fullName evidence="5">Spermine synthase</fullName>
    </recommendedName>
</protein>
<evidence type="ECO:0000313" key="3">
    <source>
        <dbReference type="EMBL" id="GHH73469.1"/>
    </source>
</evidence>
<name>A0A919FWY9_9ACTN</name>
<accession>A0A919FWY9</accession>
<feature type="compositionally biased region" description="Low complexity" evidence="2">
    <location>
        <begin position="11"/>
        <end position="26"/>
    </location>
</feature>
<dbReference type="InterPro" id="IPR029063">
    <property type="entry name" value="SAM-dependent_MTases_sf"/>
</dbReference>
<sequence length="311" mass="32394">MSGPSGGSGPAGAAPGPQPDGTADGTSGEMAEPLPVQRRVDLGVAKLMPDLDQDGGWLLTLDDTPQSYVDLGDPTHLEFEYTRRLGHLVDALAPAGEPLDALHLGGGALTVPRYLAATRPGSRQRVVEVDGPLLALVEERLPWQGPGVDITTTVADARAALAVAPAGSADLVVADVFHGSRTPAHLTSVEFLRHAAAVLRPGGCYAANLADGPPLAFARAQAATLRAVFPHTCLVAEPSVLRRRRYGNILLIGSDRPLPVRELSRLLAADPFPARLCDEDELTTLVGRARPVLDEQAEASPPPPAGAFSVG</sequence>
<evidence type="ECO:0000313" key="4">
    <source>
        <dbReference type="Proteomes" id="UP000617734"/>
    </source>
</evidence>
<dbReference type="PANTHER" id="PTHR43317">
    <property type="entry name" value="THERMOSPERMINE SYNTHASE ACAULIS5"/>
    <property type="match status" value="1"/>
</dbReference>
<dbReference type="GO" id="GO:0006596">
    <property type="term" value="P:polyamine biosynthetic process"/>
    <property type="evidence" value="ECO:0007669"/>
    <property type="project" value="UniProtKB-KW"/>
</dbReference>
<comment type="caution">
    <text evidence="3">The sequence shown here is derived from an EMBL/GenBank/DDBJ whole genome shotgun (WGS) entry which is preliminary data.</text>
</comment>
<organism evidence="3 4">
    <name type="scientific">Kitasatospora indigofera</name>
    <dbReference type="NCBI Taxonomy" id="67307"/>
    <lineage>
        <taxon>Bacteria</taxon>
        <taxon>Bacillati</taxon>
        <taxon>Actinomycetota</taxon>
        <taxon>Actinomycetes</taxon>
        <taxon>Kitasatosporales</taxon>
        <taxon>Streptomycetaceae</taxon>
        <taxon>Kitasatospora</taxon>
    </lineage>
</organism>
<dbReference type="PANTHER" id="PTHR43317:SF1">
    <property type="entry name" value="THERMOSPERMINE SYNTHASE ACAULIS5"/>
    <property type="match status" value="1"/>
</dbReference>
<evidence type="ECO:0008006" key="5">
    <source>
        <dbReference type="Google" id="ProtNLM"/>
    </source>
</evidence>
<dbReference type="Gene3D" id="3.40.50.150">
    <property type="entry name" value="Vaccinia Virus protein VP39"/>
    <property type="match status" value="1"/>
</dbReference>
<keyword evidence="4" id="KW-1185">Reference proteome</keyword>